<keyword evidence="8 13" id="KW-1133">Transmembrane helix</keyword>
<sequence length="201" mass="22827">MSGGHLEMRRMEALSNTVFGVAMTLLAYQAPRDKFTSADPQWREIWHLYGAFLSTLLLSFIVAGMFWYSHQRRLSYATHAGRVEVLGNLFFLLSIIVLPVTCGLYGNNYDSPNITTLYSFNLFMISLFNTTLWAIAVARQRDWLTLMTPAAALVVMAAALVGCLIDPHWPKFIWPLAFLSPLISAYIERRRGFDIGENQPR</sequence>
<dbReference type="InterPro" id="IPR010617">
    <property type="entry name" value="TMEM175-like"/>
</dbReference>
<comment type="subcellular location">
    <subcellularLocation>
        <location evidence="1">Membrane</location>
        <topology evidence="1">Multi-pass membrane protein</topology>
    </subcellularLocation>
</comment>
<keyword evidence="11" id="KW-0407">Ion channel</keyword>
<evidence type="ECO:0000256" key="11">
    <source>
        <dbReference type="ARBA" id="ARBA00023303"/>
    </source>
</evidence>
<dbReference type="GO" id="GO:0015252">
    <property type="term" value="F:proton channel activity"/>
    <property type="evidence" value="ECO:0007669"/>
    <property type="project" value="InterPro"/>
</dbReference>
<evidence type="ECO:0000256" key="8">
    <source>
        <dbReference type="ARBA" id="ARBA00022989"/>
    </source>
</evidence>
<dbReference type="GO" id="GO:0005267">
    <property type="term" value="F:potassium channel activity"/>
    <property type="evidence" value="ECO:0007669"/>
    <property type="project" value="UniProtKB-KW"/>
</dbReference>
<gene>
    <name evidence="14" type="ORF">HZA66_09555</name>
</gene>
<keyword evidence="5 13" id="KW-0812">Transmembrane</keyword>
<feature type="transmembrane region" description="Helical" evidence="13">
    <location>
        <begin position="89"/>
        <end position="106"/>
    </location>
</feature>
<dbReference type="AlphaFoldDB" id="A0A933RWV2"/>
<feature type="transmembrane region" description="Helical" evidence="13">
    <location>
        <begin position="143"/>
        <end position="165"/>
    </location>
</feature>
<evidence type="ECO:0000256" key="3">
    <source>
        <dbReference type="ARBA" id="ARBA00022448"/>
    </source>
</evidence>
<evidence type="ECO:0000256" key="13">
    <source>
        <dbReference type="SAM" id="Phobius"/>
    </source>
</evidence>
<keyword evidence="3" id="KW-0813">Transport</keyword>
<dbReference type="EMBL" id="JACRJB010000025">
    <property type="protein sequence ID" value="MBI5129675.1"/>
    <property type="molecule type" value="Genomic_DNA"/>
</dbReference>
<reference evidence="14" key="1">
    <citation type="submission" date="2020-07" db="EMBL/GenBank/DDBJ databases">
        <title>Huge and variable diversity of episymbiotic CPR bacteria and DPANN archaea in groundwater ecosystems.</title>
        <authorList>
            <person name="He C.Y."/>
            <person name="Keren R."/>
            <person name="Whittaker M."/>
            <person name="Farag I.F."/>
            <person name="Doudna J."/>
            <person name="Cate J.H.D."/>
            <person name="Banfield J.F."/>
        </authorList>
    </citation>
    <scope>NUCLEOTIDE SEQUENCE</scope>
    <source>
        <strain evidence="14">NC_groundwater_1818_Pr3_B-0.1um_66_35</strain>
    </source>
</reference>
<keyword evidence="7" id="KW-0630">Potassium</keyword>
<keyword evidence="10 13" id="KW-0472">Membrane</keyword>
<keyword evidence="4" id="KW-0633">Potassium transport</keyword>
<keyword evidence="6" id="KW-0631">Potassium channel</keyword>
<dbReference type="GO" id="GO:0016020">
    <property type="term" value="C:membrane"/>
    <property type="evidence" value="ECO:0007669"/>
    <property type="project" value="UniProtKB-SubCell"/>
</dbReference>
<feature type="transmembrane region" description="Helical" evidence="13">
    <location>
        <begin position="12"/>
        <end position="28"/>
    </location>
</feature>
<evidence type="ECO:0000313" key="15">
    <source>
        <dbReference type="Proteomes" id="UP000782519"/>
    </source>
</evidence>
<comment type="catalytic activity">
    <reaction evidence="12">
        <text>K(+)(in) = K(+)(out)</text>
        <dbReference type="Rhea" id="RHEA:29463"/>
        <dbReference type="ChEBI" id="CHEBI:29103"/>
    </reaction>
</comment>
<evidence type="ECO:0000256" key="5">
    <source>
        <dbReference type="ARBA" id="ARBA00022692"/>
    </source>
</evidence>
<accession>A0A933RWV2</accession>
<evidence type="ECO:0000256" key="12">
    <source>
        <dbReference type="ARBA" id="ARBA00034430"/>
    </source>
</evidence>
<evidence type="ECO:0000256" key="9">
    <source>
        <dbReference type="ARBA" id="ARBA00023065"/>
    </source>
</evidence>
<evidence type="ECO:0000256" key="1">
    <source>
        <dbReference type="ARBA" id="ARBA00004141"/>
    </source>
</evidence>
<evidence type="ECO:0000256" key="4">
    <source>
        <dbReference type="ARBA" id="ARBA00022538"/>
    </source>
</evidence>
<evidence type="ECO:0000256" key="10">
    <source>
        <dbReference type="ARBA" id="ARBA00023136"/>
    </source>
</evidence>
<comment type="caution">
    <text evidence="14">The sequence shown here is derived from an EMBL/GenBank/DDBJ whole genome shotgun (WGS) entry which is preliminary data.</text>
</comment>
<keyword evidence="9" id="KW-0406">Ion transport</keyword>
<protein>
    <submittedName>
        <fullName evidence="14">DUF1211 domain-containing protein</fullName>
    </submittedName>
</protein>
<evidence type="ECO:0000256" key="2">
    <source>
        <dbReference type="ARBA" id="ARBA00006920"/>
    </source>
</evidence>
<feature type="transmembrane region" description="Helical" evidence="13">
    <location>
        <begin position="118"/>
        <end position="136"/>
    </location>
</feature>
<comment type="similarity">
    <text evidence="2">Belongs to the TMEM175 family.</text>
</comment>
<evidence type="ECO:0000256" key="7">
    <source>
        <dbReference type="ARBA" id="ARBA00022958"/>
    </source>
</evidence>
<dbReference type="Pfam" id="PF06736">
    <property type="entry name" value="TMEM175"/>
    <property type="match status" value="1"/>
</dbReference>
<proteinExistence type="inferred from homology"/>
<evidence type="ECO:0000256" key="6">
    <source>
        <dbReference type="ARBA" id="ARBA00022826"/>
    </source>
</evidence>
<dbReference type="Proteomes" id="UP000782519">
    <property type="component" value="Unassembled WGS sequence"/>
</dbReference>
<feature type="transmembrane region" description="Helical" evidence="13">
    <location>
        <begin position="48"/>
        <end position="68"/>
    </location>
</feature>
<name>A0A933RWV2_RHOPL</name>
<evidence type="ECO:0000313" key="14">
    <source>
        <dbReference type="EMBL" id="MBI5129675.1"/>
    </source>
</evidence>
<organism evidence="14 15">
    <name type="scientific">Rhodopseudomonas palustris</name>
    <dbReference type="NCBI Taxonomy" id="1076"/>
    <lineage>
        <taxon>Bacteria</taxon>
        <taxon>Pseudomonadati</taxon>
        <taxon>Pseudomonadota</taxon>
        <taxon>Alphaproteobacteria</taxon>
        <taxon>Hyphomicrobiales</taxon>
        <taxon>Nitrobacteraceae</taxon>
        <taxon>Rhodopseudomonas</taxon>
    </lineage>
</organism>